<evidence type="ECO:0000256" key="7">
    <source>
        <dbReference type="ARBA" id="ARBA00023239"/>
    </source>
</evidence>
<evidence type="ECO:0000256" key="9">
    <source>
        <dbReference type="PIRSR" id="PIRSR001500-2"/>
    </source>
</evidence>
<evidence type="ECO:0000256" key="3">
    <source>
        <dbReference type="ARBA" id="ARBA00021872"/>
    </source>
</evidence>
<dbReference type="InterPro" id="IPR045865">
    <property type="entry name" value="ACT-like_dom_sf"/>
</dbReference>
<dbReference type="EMBL" id="VIWV01000001">
    <property type="protein sequence ID" value="TWF84746.1"/>
    <property type="molecule type" value="Genomic_DNA"/>
</dbReference>
<dbReference type="UniPathway" id="UPA00121">
    <property type="reaction ID" value="UER00345"/>
</dbReference>
<dbReference type="Pfam" id="PF01842">
    <property type="entry name" value="ACT"/>
    <property type="match status" value="1"/>
</dbReference>
<evidence type="ECO:0000256" key="2">
    <source>
        <dbReference type="ARBA" id="ARBA00013147"/>
    </source>
</evidence>
<keyword evidence="6" id="KW-0584">Phenylalanine biosynthesis</keyword>
<comment type="pathway">
    <text evidence="1">Amino-acid biosynthesis; L-phenylalanine biosynthesis; phenylpyruvate from prephenate: step 1/1.</text>
</comment>
<dbReference type="RefSeq" id="WP_145866825.1">
    <property type="nucleotide sequence ID" value="NZ_BNCE01000043.1"/>
</dbReference>
<dbReference type="PROSITE" id="PS51171">
    <property type="entry name" value="PREPHENATE_DEHYDR_3"/>
    <property type="match status" value="1"/>
</dbReference>
<dbReference type="CDD" id="cd04905">
    <property type="entry name" value="ACT_CM-PDT"/>
    <property type="match status" value="1"/>
</dbReference>
<gene>
    <name evidence="12" type="ORF">FHX78_111682</name>
</gene>
<keyword evidence="5" id="KW-0057">Aromatic amino acid biosynthesis</keyword>
<evidence type="ECO:0000256" key="1">
    <source>
        <dbReference type="ARBA" id="ARBA00004741"/>
    </source>
</evidence>
<dbReference type="GO" id="GO:0005737">
    <property type="term" value="C:cytoplasm"/>
    <property type="evidence" value="ECO:0007669"/>
    <property type="project" value="TreeGrafter"/>
</dbReference>
<dbReference type="SUPFAM" id="SSF55021">
    <property type="entry name" value="ACT-like"/>
    <property type="match status" value="1"/>
</dbReference>
<evidence type="ECO:0000313" key="12">
    <source>
        <dbReference type="EMBL" id="TWF84746.1"/>
    </source>
</evidence>
<evidence type="ECO:0000256" key="6">
    <source>
        <dbReference type="ARBA" id="ARBA00023222"/>
    </source>
</evidence>
<dbReference type="PROSITE" id="PS51671">
    <property type="entry name" value="ACT"/>
    <property type="match status" value="1"/>
</dbReference>
<comment type="caution">
    <text evidence="12">The sequence shown here is derived from an EMBL/GenBank/DDBJ whole genome shotgun (WGS) entry which is preliminary data.</text>
</comment>
<keyword evidence="7" id="KW-0456">Lyase</keyword>
<dbReference type="PANTHER" id="PTHR21022:SF19">
    <property type="entry name" value="PREPHENATE DEHYDRATASE-RELATED"/>
    <property type="match status" value="1"/>
</dbReference>
<dbReference type="Gene3D" id="3.30.70.260">
    <property type="match status" value="1"/>
</dbReference>
<comment type="catalytic activity">
    <reaction evidence="8">
        <text>prephenate + H(+) = 3-phenylpyruvate + CO2 + H2O</text>
        <dbReference type="Rhea" id="RHEA:21648"/>
        <dbReference type="ChEBI" id="CHEBI:15377"/>
        <dbReference type="ChEBI" id="CHEBI:15378"/>
        <dbReference type="ChEBI" id="CHEBI:16526"/>
        <dbReference type="ChEBI" id="CHEBI:18005"/>
        <dbReference type="ChEBI" id="CHEBI:29934"/>
        <dbReference type="EC" id="4.2.1.51"/>
    </reaction>
</comment>
<evidence type="ECO:0000259" key="11">
    <source>
        <dbReference type="PROSITE" id="PS51671"/>
    </source>
</evidence>
<dbReference type="Proteomes" id="UP000316603">
    <property type="component" value="Unassembled WGS sequence"/>
</dbReference>
<dbReference type="Gene3D" id="3.40.190.10">
    <property type="entry name" value="Periplasmic binding protein-like II"/>
    <property type="match status" value="2"/>
</dbReference>
<feature type="domain" description="ACT" evidence="11">
    <location>
        <begin position="202"/>
        <end position="277"/>
    </location>
</feature>
<protein>
    <recommendedName>
        <fullName evidence="3">Prephenate dehydratase</fullName>
        <ecNumber evidence="2">4.2.1.51</ecNumber>
    </recommendedName>
</protein>
<proteinExistence type="predicted"/>
<dbReference type="InterPro" id="IPR002912">
    <property type="entry name" value="ACT_dom"/>
</dbReference>
<dbReference type="OrthoDB" id="9802281at2"/>
<name>A0A561TCB6_9ACTN</name>
<evidence type="ECO:0000256" key="5">
    <source>
        <dbReference type="ARBA" id="ARBA00023141"/>
    </source>
</evidence>
<dbReference type="Pfam" id="PF00800">
    <property type="entry name" value="PDT"/>
    <property type="match status" value="1"/>
</dbReference>
<evidence type="ECO:0000259" key="10">
    <source>
        <dbReference type="PROSITE" id="PS51171"/>
    </source>
</evidence>
<dbReference type="PIRSF" id="PIRSF001500">
    <property type="entry name" value="Chor_mut_pdt_Ppr"/>
    <property type="match status" value="1"/>
</dbReference>
<accession>A0A561TCB6</accession>
<dbReference type="AlphaFoldDB" id="A0A561TCB6"/>
<evidence type="ECO:0000313" key="13">
    <source>
        <dbReference type="Proteomes" id="UP000316603"/>
    </source>
</evidence>
<dbReference type="NCBIfam" id="NF008865">
    <property type="entry name" value="PRK11898.1"/>
    <property type="match status" value="1"/>
</dbReference>
<feature type="site" description="Essential for prephenate dehydratase activity" evidence="9">
    <location>
        <position position="180"/>
    </location>
</feature>
<dbReference type="SUPFAM" id="SSF53850">
    <property type="entry name" value="Periplasmic binding protein-like II"/>
    <property type="match status" value="1"/>
</dbReference>
<dbReference type="GO" id="GO:0004664">
    <property type="term" value="F:prephenate dehydratase activity"/>
    <property type="evidence" value="ECO:0007669"/>
    <property type="project" value="UniProtKB-EC"/>
</dbReference>
<dbReference type="InterPro" id="IPR001086">
    <property type="entry name" value="Preph_deHydtase"/>
</dbReference>
<reference evidence="12 13" key="1">
    <citation type="submission" date="2019-06" db="EMBL/GenBank/DDBJ databases">
        <title>Sequencing the genomes of 1000 actinobacteria strains.</title>
        <authorList>
            <person name="Klenk H.-P."/>
        </authorList>
    </citation>
    <scope>NUCLEOTIDE SEQUENCE [LARGE SCALE GENOMIC DNA]</scope>
    <source>
        <strain evidence="12 13">DSM 41695</strain>
    </source>
</reference>
<organism evidence="12 13">
    <name type="scientific">Streptomyces capillispiralis</name>
    <dbReference type="NCBI Taxonomy" id="68182"/>
    <lineage>
        <taxon>Bacteria</taxon>
        <taxon>Bacillati</taxon>
        <taxon>Actinomycetota</taxon>
        <taxon>Actinomycetes</taxon>
        <taxon>Kitasatosporales</taxon>
        <taxon>Streptomycetaceae</taxon>
        <taxon>Streptomyces</taxon>
    </lineage>
</organism>
<dbReference type="PANTHER" id="PTHR21022">
    <property type="entry name" value="PREPHENATE DEHYDRATASE P PROTEIN"/>
    <property type="match status" value="1"/>
</dbReference>
<dbReference type="EC" id="4.2.1.51" evidence="2"/>
<dbReference type="InterPro" id="IPR008242">
    <property type="entry name" value="Chor_mutase/pphenate_deHydtase"/>
</dbReference>
<evidence type="ECO:0000256" key="8">
    <source>
        <dbReference type="ARBA" id="ARBA00047848"/>
    </source>
</evidence>
<dbReference type="GO" id="GO:0009094">
    <property type="term" value="P:L-phenylalanine biosynthetic process"/>
    <property type="evidence" value="ECO:0007669"/>
    <property type="project" value="UniProtKB-UniPathway"/>
</dbReference>
<sequence>MTHGFTTCAYLGPEGTFTQAALHRLPPPGAGTAHRAFPSVPAALDAVRRGECGAAVVPLENSVRGVVPATMDELARAGLHITAEVEVEVAFALMAPPGTDLADVTEVLSHPHALGQCADWLAEHLPGARTRPADSTAAAAREVAEAGPAGLAAVAAPPAAGLYGLRTLATGLGRRAGAVTRFVRVAQPWFPPARTREDRTSLVVAPGDGGPGGLAEVLRAFASRGIEVSRVHSWPTGERLGSYRYFVDAEGHIENPAVREAVSTLTARSVDVRFLGSYPRWTGDRAHRPGTTAAGPRATAA</sequence>
<keyword evidence="4" id="KW-0028">Amino-acid biosynthesis</keyword>
<evidence type="ECO:0000256" key="4">
    <source>
        <dbReference type="ARBA" id="ARBA00022605"/>
    </source>
</evidence>
<feature type="domain" description="Prephenate dehydratase" evidence="10">
    <location>
        <begin position="7"/>
        <end position="187"/>
    </location>
</feature>
<keyword evidence="13" id="KW-1185">Reference proteome</keyword>